<dbReference type="EMBL" id="ML120143">
    <property type="protein sequence ID" value="RPA70669.1"/>
    <property type="molecule type" value="Genomic_DNA"/>
</dbReference>
<reference evidence="1 2" key="1">
    <citation type="journal article" date="2018" name="Nat. Ecol. Evol.">
        <title>Pezizomycetes genomes reveal the molecular basis of ectomycorrhizal truffle lifestyle.</title>
        <authorList>
            <person name="Murat C."/>
            <person name="Payen T."/>
            <person name="Noel B."/>
            <person name="Kuo A."/>
            <person name="Morin E."/>
            <person name="Chen J."/>
            <person name="Kohler A."/>
            <person name="Krizsan K."/>
            <person name="Balestrini R."/>
            <person name="Da Silva C."/>
            <person name="Montanini B."/>
            <person name="Hainaut M."/>
            <person name="Levati E."/>
            <person name="Barry K.W."/>
            <person name="Belfiori B."/>
            <person name="Cichocki N."/>
            <person name="Clum A."/>
            <person name="Dockter R.B."/>
            <person name="Fauchery L."/>
            <person name="Guy J."/>
            <person name="Iotti M."/>
            <person name="Le Tacon F."/>
            <person name="Lindquist E.A."/>
            <person name="Lipzen A."/>
            <person name="Malagnac F."/>
            <person name="Mello A."/>
            <person name="Molinier V."/>
            <person name="Miyauchi S."/>
            <person name="Poulain J."/>
            <person name="Riccioni C."/>
            <person name="Rubini A."/>
            <person name="Sitrit Y."/>
            <person name="Splivallo R."/>
            <person name="Traeger S."/>
            <person name="Wang M."/>
            <person name="Zifcakova L."/>
            <person name="Wipf D."/>
            <person name="Zambonelli A."/>
            <person name="Paolocci F."/>
            <person name="Nowrousian M."/>
            <person name="Ottonello S."/>
            <person name="Baldrian P."/>
            <person name="Spatafora J.W."/>
            <person name="Henrissat B."/>
            <person name="Nagy L.G."/>
            <person name="Aury J.M."/>
            <person name="Wincker P."/>
            <person name="Grigoriev I.V."/>
            <person name="Bonfante P."/>
            <person name="Martin F.M."/>
        </authorList>
    </citation>
    <scope>NUCLEOTIDE SEQUENCE [LARGE SCALE GENOMIC DNA]</scope>
    <source>
        <strain evidence="1 2">RN42</strain>
    </source>
</reference>
<accession>A0A3N4H6V3</accession>
<dbReference type="AlphaFoldDB" id="A0A3N4H6V3"/>
<dbReference type="Proteomes" id="UP000275078">
    <property type="component" value="Unassembled WGS sequence"/>
</dbReference>
<gene>
    <name evidence="1" type="ORF">BJ508DRAFT_316322</name>
</gene>
<keyword evidence="2" id="KW-1185">Reference proteome</keyword>
<evidence type="ECO:0000313" key="2">
    <source>
        <dbReference type="Proteomes" id="UP000275078"/>
    </source>
</evidence>
<proteinExistence type="predicted"/>
<protein>
    <submittedName>
        <fullName evidence="1">Uncharacterized protein</fullName>
    </submittedName>
</protein>
<name>A0A3N4H6V3_ASCIM</name>
<sequence>MKAITDWDDYIAFRQVDRINATNFPGSKRNKTDIEARWRPRDISMRRLGKLYDSYMKNDRYLADVFEKADIAVMPPITTPLPDRKRINIRNFYRPVKLLLTKYRDPLARGNCLSAPTPLPNNWEGTDLTRRFYEAYERWPNPKLVNIALWCRLENTRICTVMQGRLGTRSALYVAFVRTCEEVDAFLEATVNVGAGPRVWLYNHVGRIYKCLLEWILRAEANWGPYRFRKLIDWVESFSLFLDTMELLNETMKVIVI</sequence>
<evidence type="ECO:0000313" key="1">
    <source>
        <dbReference type="EMBL" id="RPA70669.1"/>
    </source>
</evidence>
<organism evidence="1 2">
    <name type="scientific">Ascobolus immersus RN42</name>
    <dbReference type="NCBI Taxonomy" id="1160509"/>
    <lineage>
        <taxon>Eukaryota</taxon>
        <taxon>Fungi</taxon>
        <taxon>Dikarya</taxon>
        <taxon>Ascomycota</taxon>
        <taxon>Pezizomycotina</taxon>
        <taxon>Pezizomycetes</taxon>
        <taxon>Pezizales</taxon>
        <taxon>Ascobolaceae</taxon>
        <taxon>Ascobolus</taxon>
    </lineage>
</organism>